<evidence type="ECO:0000256" key="2">
    <source>
        <dbReference type="ARBA" id="ARBA00004234"/>
    </source>
</evidence>
<dbReference type="Pfam" id="PF03208">
    <property type="entry name" value="PRA1"/>
    <property type="match status" value="1"/>
</dbReference>
<evidence type="ECO:0000256" key="8">
    <source>
        <dbReference type="SAM" id="MobiDB-lite"/>
    </source>
</evidence>
<evidence type="ECO:0000313" key="9">
    <source>
        <dbReference type="Proteomes" id="UP000046393"/>
    </source>
</evidence>
<feature type="transmembrane region" description="Helical" evidence="7">
    <location>
        <begin position="162"/>
        <end position="182"/>
    </location>
</feature>
<evidence type="ECO:0000256" key="3">
    <source>
        <dbReference type="ARBA" id="ARBA00006483"/>
    </source>
</evidence>
<keyword evidence="9" id="KW-1185">Reference proteome</keyword>
<dbReference type="Proteomes" id="UP000046393">
    <property type="component" value="Unplaced"/>
</dbReference>
<dbReference type="InterPro" id="IPR004895">
    <property type="entry name" value="Prenylated_rab_accept_PRA1"/>
</dbReference>
<dbReference type="STRING" id="451379.A0A0N5AXI6"/>
<dbReference type="PANTHER" id="PTHR19317">
    <property type="entry name" value="PRENYLATED RAB ACCEPTOR 1-RELATED"/>
    <property type="match status" value="1"/>
</dbReference>
<comment type="similarity">
    <text evidence="3 7">Belongs to the PRA1 family.</text>
</comment>
<feature type="transmembrane region" description="Helical" evidence="7">
    <location>
        <begin position="90"/>
        <end position="121"/>
    </location>
</feature>
<dbReference type="PANTHER" id="PTHR19317:SF0">
    <property type="entry name" value="PRENYLATED RAB ACCEPTOR PROTEIN 1"/>
    <property type="match status" value="1"/>
</dbReference>
<proteinExistence type="inferred from homology"/>
<evidence type="ECO:0000256" key="4">
    <source>
        <dbReference type="ARBA" id="ARBA00022692"/>
    </source>
</evidence>
<evidence type="ECO:0000256" key="7">
    <source>
        <dbReference type="RuleBase" id="RU363107"/>
    </source>
</evidence>
<name>A0A0N5AXI6_9BILA</name>
<keyword evidence="5 7" id="KW-1133">Transmembrane helix</keyword>
<feature type="region of interest" description="Disordered" evidence="8">
    <location>
        <begin position="1"/>
        <end position="36"/>
    </location>
</feature>
<feature type="transmembrane region" description="Helical" evidence="7">
    <location>
        <begin position="141"/>
        <end position="156"/>
    </location>
</feature>
<reference evidence="10" key="1">
    <citation type="submission" date="2017-02" db="UniProtKB">
        <authorList>
            <consortium name="WormBaseParasite"/>
        </authorList>
    </citation>
    <scope>IDENTIFICATION</scope>
</reference>
<protein>
    <recommendedName>
        <fullName evidence="7">PRA1 family protein</fullName>
    </recommendedName>
</protein>
<accession>A0A0N5AXI6</accession>
<organism evidence="9 10">
    <name type="scientific">Syphacia muris</name>
    <dbReference type="NCBI Taxonomy" id="451379"/>
    <lineage>
        <taxon>Eukaryota</taxon>
        <taxon>Metazoa</taxon>
        <taxon>Ecdysozoa</taxon>
        <taxon>Nematoda</taxon>
        <taxon>Chromadorea</taxon>
        <taxon>Rhabditida</taxon>
        <taxon>Spirurina</taxon>
        <taxon>Oxyuridomorpha</taxon>
        <taxon>Oxyuroidea</taxon>
        <taxon>Oxyuridae</taxon>
        <taxon>Syphacia</taxon>
    </lineage>
</organism>
<evidence type="ECO:0000256" key="5">
    <source>
        <dbReference type="ARBA" id="ARBA00022989"/>
    </source>
</evidence>
<dbReference type="GO" id="GO:0016020">
    <property type="term" value="C:membrane"/>
    <property type="evidence" value="ECO:0007669"/>
    <property type="project" value="UniProtKB-SubCell"/>
</dbReference>
<keyword evidence="4 7" id="KW-0812">Transmembrane</keyword>
<dbReference type="AlphaFoldDB" id="A0A0N5AXI6"/>
<dbReference type="WBParaSite" id="SMUV_0000966401-mRNA-1">
    <property type="protein sequence ID" value="SMUV_0000966401-mRNA-1"/>
    <property type="gene ID" value="SMUV_0000966401"/>
</dbReference>
<evidence type="ECO:0000313" key="10">
    <source>
        <dbReference type="WBParaSite" id="SMUV_0000966401-mRNA-1"/>
    </source>
</evidence>
<dbReference type="GO" id="GO:0005794">
    <property type="term" value="C:Golgi apparatus"/>
    <property type="evidence" value="ECO:0007669"/>
    <property type="project" value="TreeGrafter"/>
</dbReference>
<evidence type="ECO:0000256" key="1">
    <source>
        <dbReference type="ARBA" id="ARBA00004141"/>
    </source>
</evidence>
<sequence length="239" mass="26729">MAQQPTSSPDSDRSPRVNASAEAEPDDTSKSKEVRQNSVEEGFIDLIKSWKDAIKPWSEFFSPRCFGLPLPIKLFLKRIKKNISYFPANYVVILLLILFCCIVTSFWLLISTILLSVLFVFIRSKTAKRPLVVGDEEIPSWFLYASAVFAVIPLLILADVGYLLYCAVGASIIIILIHATFYSGRSKKKASKSEALQVVVQKSKESQESKELLKKTSESVTEAEVLKSSHVRFTEGTSK</sequence>
<evidence type="ECO:0000256" key="6">
    <source>
        <dbReference type="ARBA" id="ARBA00023136"/>
    </source>
</evidence>
<dbReference type="GO" id="GO:0008021">
    <property type="term" value="C:synaptic vesicle"/>
    <property type="evidence" value="ECO:0007669"/>
    <property type="project" value="UniProtKB-SubCell"/>
</dbReference>
<keyword evidence="6 7" id="KW-0472">Membrane</keyword>
<comment type="subcellular location">
    <subcellularLocation>
        <location evidence="2">Cytoplasmic vesicle</location>
        <location evidence="2">Secretory vesicle</location>
        <location evidence="2">Synaptic vesicle</location>
    </subcellularLocation>
    <subcellularLocation>
        <location evidence="1 7">Membrane</location>
        <topology evidence="1 7">Multi-pass membrane protein</topology>
    </subcellularLocation>
</comment>